<gene>
    <name evidence="2" type="ORF">FKX85_02445</name>
</gene>
<sequence length="113" mass="13432">MELKFEDLPQAVSQLIKQNKLILNAIHENGCSENQTEEVLTLSRICELLELKRQTIYSYVSRGLIPYHKKAGKLYFFRQEIEEWIKLGNKTEKIEGVSFNPRRKFKDRKFKKV</sequence>
<evidence type="ECO:0000313" key="2">
    <source>
        <dbReference type="EMBL" id="QDH77955.1"/>
    </source>
</evidence>
<feature type="domain" description="Helix-turn-helix" evidence="1">
    <location>
        <begin position="39"/>
        <end position="86"/>
    </location>
</feature>
<organism evidence="2 3">
    <name type="scientific">Echinicola soli</name>
    <dbReference type="NCBI Taxonomy" id="2591634"/>
    <lineage>
        <taxon>Bacteria</taxon>
        <taxon>Pseudomonadati</taxon>
        <taxon>Bacteroidota</taxon>
        <taxon>Cytophagia</taxon>
        <taxon>Cytophagales</taxon>
        <taxon>Cyclobacteriaceae</taxon>
        <taxon>Echinicola</taxon>
    </lineage>
</organism>
<dbReference type="Pfam" id="PF12728">
    <property type="entry name" value="HTH_17"/>
    <property type="match status" value="1"/>
</dbReference>
<dbReference type="InterPro" id="IPR009061">
    <property type="entry name" value="DNA-bd_dom_put_sf"/>
</dbReference>
<protein>
    <submittedName>
        <fullName evidence="2">Helix-turn-helix domain-containing protein</fullName>
    </submittedName>
</protein>
<dbReference type="OrthoDB" id="597977at2"/>
<evidence type="ECO:0000259" key="1">
    <source>
        <dbReference type="Pfam" id="PF12728"/>
    </source>
</evidence>
<dbReference type="Proteomes" id="UP000316614">
    <property type="component" value="Chromosome"/>
</dbReference>
<dbReference type="AlphaFoldDB" id="A0A514CDR0"/>
<keyword evidence="3" id="KW-1185">Reference proteome</keyword>
<dbReference type="SUPFAM" id="SSF46955">
    <property type="entry name" value="Putative DNA-binding domain"/>
    <property type="match status" value="1"/>
</dbReference>
<name>A0A514CDR0_9BACT</name>
<proteinExistence type="predicted"/>
<evidence type="ECO:0000313" key="3">
    <source>
        <dbReference type="Proteomes" id="UP000316614"/>
    </source>
</evidence>
<dbReference type="KEGG" id="echi:FKX85_02445"/>
<dbReference type="RefSeq" id="WP_141613219.1">
    <property type="nucleotide sequence ID" value="NZ_CP041253.1"/>
</dbReference>
<reference evidence="2 3" key="1">
    <citation type="submission" date="2019-06" db="EMBL/GenBank/DDBJ databases">
        <title>Echinicola alkalisoli sp. nov. isolated from saline soil.</title>
        <authorList>
            <person name="Sun J.-Q."/>
            <person name="Xu L."/>
        </authorList>
    </citation>
    <scope>NUCLEOTIDE SEQUENCE [LARGE SCALE GENOMIC DNA]</scope>
    <source>
        <strain evidence="2 3">LN3S3</strain>
    </source>
</reference>
<accession>A0A514CDR0</accession>
<dbReference type="InterPro" id="IPR041657">
    <property type="entry name" value="HTH_17"/>
</dbReference>
<dbReference type="EMBL" id="CP041253">
    <property type="protein sequence ID" value="QDH77955.1"/>
    <property type="molecule type" value="Genomic_DNA"/>
</dbReference>